<name>A0A1E5L427_9FIRM</name>
<keyword evidence="1" id="KW-0472">Membrane</keyword>
<protein>
    <submittedName>
        <fullName evidence="2">ABC transporter permease</fullName>
    </submittedName>
</protein>
<dbReference type="GO" id="GO:0005886">
    <property type="term" value="C:plasma membrane"/>
    <property type="evidence" value="ECO:0007669"/>
    <property type="project" value="UniProtKB-SubCell"/>
</dbReference>
<keyword evidence="1" id="KW-1133">Transmembrane helix</keyword>
<dbReference type="RefSeq" id="WP_069702635.1">
    <property type="nucleotide sequence ID" value="NZ_MJAT01000035.1"/>
</dbReference>
<dbReference type="AlphaFoldDB" id="A0A1E5L427"/>
<feature type="transmembrane region" description="Helical" evidence="1">
    <location>
        <begin position="223"/>
        <end position="247"/>
    </location>
</feature>
<dbReference type="EMBL" id="MJAT01000035">
    <property type="protein sequence ID" value="OEH84900.1"/>
    <property type="molecule type" value="Genomic_DNA"/>
</dbReference>
<dbReference type="GO" id="GO:0140359">
    <property type="term" value="F:ABC-type transporter activity"/>
    <property type="evidence" value="ECO:0007669"/>
    <property type="project" value="InterPro"/>
</dbReference>
<comment type="caution">
    <text evidence="2">The sequence shown here is derived from an EMBL/GenBank/DDBJ whole genome shotgun (WGS) entry which is preliminary data.</text>
</comment>
<feature type="transmembrane region" description="Helical" evidence="1">
    <location>
        <begin position="121"/>
        <end position="143"/>
    </location>
</feature>
<feature type="transmembrane region" description="Helical" evidence="1">
    <location>
        <begin position="164"/>
        <end position="190"/>
    </location>
</feature>
<dbReference type="PANTHER" id="PTHR37305:SF2">
    <property type="entry name" value="BACITRACIN TRANSPORT PERMEASE PROTEIN BCRB"/>
    <property type="match status" value="1"/>
</dbReference>
<sequence length="334" mass="38165">MLKLVENEVLKIIYKRKLLITLIITAFFVGLFAYGEHERAEKVAERLKERLGIEEITDWRTYVEFQLNDMNRRLDNPYITNERRARLQVQKEQLQYHLDQDINPTVVGSATFTRLFMEQSIILFLPLLVLILVSDLISGEYSGRTIKLLLTKPIPRWRILLSKIFAMIVMVTALIFLIVIISAILSSFVFGYGGWNAPVTTGFAVVDGMLDVSQVINVPQWQYIMMVYGLAWLVGICIGFMTIMVGIFVKNTGITIGIVMSTLIAGSFLTMYIEDWPFIQYFFIVHLNLTSYLSGGFQPVEGISLLYSVSNLLIWTAISIVISFITFQRQDVLS</sequence>
<proteinExistence type="predicted"/>
<feature type="transmembrane region" description="Helical" evidence="1">
    <location>
        <begin position="18"/>
        <end position="35"/>
    </location>
</feature>
<feature type="transmembrane region" description="Helical" evidence="1">
    <location>
        <begin position="254"/>
        <end position="273"/>
    </location>
</feature>
<keyword evidence="3" id="KW-1185">Reference proteome</keyword>
<accession>A0A1E5L427</accession>
<gene>
    <name evidence="2" type="ORF">BHU72_06820</name>
</gene>
<evidence type="ECO:0000256" key="1">
    <source>
        <dbReference type="SAM" id="Phobius"/>
    </source>
</evidence>
<evidence type="ECO:0000313" key="3">
    <source>
        <dbReference type="Proteomes" id="UP000095255"/>
    </source>
</evidence>
<dbReference type="PANTHER" id="PTHR37305">
    <property type="entry name" value="INTEGRAL MEMBRANE PROTEIN-RELATED"/>
    <property type="match status" value="1"/>
</dbReference>
<evidence type="ECO:0000313" key="2">
    <source>
        <dbReference type="EMBL" id="OEH84900.1"/>
    </source>
</evidence>
<dbReference type="STRING" id="1390249.BHU72_06820"/>
<keyword evidence="1" id="KW-0812">Transmembrane</keyword>
<dbReference type="Proteomes" id="UP000095255">
    <property type="component" value="Unassembled WGS sequence"/>
</dbReference>
<organism evidence="2 3">
    <name type="scientific">Desulfuribacillus stibiiarsenatis</name>
    <dbReference type="NCBI Taxonomy" id="1390249"/>
    <lineage>
        <taxon>Bacteria</taxon>
        <taxon>Bacillati</taxon>
        <taxon>Bacillota</taxon>
        <taxon>Desulfuribacillia</taxon>
        <taxon>Desulfuribacillales</taxon>
        <taxon>Desulfuribacillaceae</taxon>
        <taxon>Desulfuribacillus</taxon>
    </lineage>
</organism>
<dbReference type="Pfam" id="PF12679">
    <property type="entry name" value="ABC2_membrane_2"/>
    <property type="match status" value="1"/>
</dbReference>
<reference evidence="2 3" key="1">
    <citation type="submission" date="2016-09" db="EMBL/GenBank/DDBJ databases">
        <title>Desulfuribacillus arsenicus sp. nov., an obligately anaerobic, dissimilatory arsenic- and antimonate-reducing bacterium isolated from anoxic sediments.</title>
        <authorList>
            <person name="Abin C.A."/>
            <person name="Hollibaugh J.T."/>
        </authorList>
    </citation>
    <scope>NUCLEOTIDE SEQUENCE [LARGE SCALE GENOMIC DNA]</scope>
    <source>
        <strain evidence="2 3">MLFW-2</strain>
    </source>
</reference>
<feature type="transmembrane region" description="Helical" evidence="1">
    <location>
        <begin position="304"/>
        <end position="327"/>
    </location>
</feature>